<feature type="compositionally biased region" description="Basic residues" evidence="1">
    <location>
        <begin position="545"/>
        <end position="556"/>
    </location>
</feature>
<keyword evidence="5" id="KW-1185">Reference proteome</keyword>
<dbReference type="eggNOG" id="ENOG502T4M0">
    <property type="taxonomic scope" value="Eukaryota"/>
</dbReference>
<evidence type="ECO:0000256" key="2">
    <source>
        <dbReference type="SAM" id="Phobius"/>
    </source>
</evidence>
<dbReference type="InParanoid" id="D8PRE3"/>
<dbReference type="InterPro" id="IPR001357">
    <property type="entry name" value="BRCT_dom"/>
</dbReference>
<keyword evidence="2" id="KW-1133">Transmembrane helix</keyword>
<evidence type="ECO:0000256" key="1">
    <source>
        <dbReference type="SAM" id="MobiDB-lite"/>
    </source>
</evidence>
<evidence type="ECO:0000313" key="4">
    <source>
        <dbReference type="EMBL" id="EFJ03846.1"/>
    </source>
</evidence>
<feature type="region of interest" description="Disordered" evidence="1">
    <location>
        <begin position="516"/>
        <end position="563"/>
    </location>
</feature>
<name>D8PRE3_SCHCM</name>
<feature type="compositionally biased region" description="Basic and acidic residues" evidence="1">
    <location>
        <begin position="475"/>
        <end position="487"/>
    </location>
</feature>
<evidence type="ECO:0000259" key="3">
    <source>
        <dbReference type="PROSITE" id="PS50172"/>
    </source>
</evidence>
<keyword evidence="2" id="KW-0812">Transmembrane</keyword>
<accession>D8PRE3</accession>
<protein>
    <recommendedName>
        <fullName evidence="3">BRCT domain-containing protein</fullName>
    </recommendedName>
</protein>
<feature type="transmembrane region" description="Helical" evidence="2">
    <location>
        <begin position="227"/>
        <end position="249"/>
    </location>
</feature>
<dbReference type="AlphaFoldDB" id="D8PRE3"/>
<organism evidence="5">
    <name type="scientific">Schizophyllum commune (strain H4-8 / FGSC 9210)</name>
    <name type="common">Split gill fungus</name>
    <dbReference type="NCBI Taxonomy" id="578458"/>
    <lineage>
        <taxon>Eukaryota</taxon>
        <taxon>Fungi</taxon>
        <taxon>Dikarya</taxon>
        <taxon>Basidiomycota</taxon>
        <taxon>Agaricomycotina</taxon>
        <taxon>Agaricomycetes</taxon>
        <taxon>Agaricomycetidae</taxon>
        <taxon>Agaricales</taxon>
        <taxon>Schizophyllaceae</taxon>
        <taxon>Schizophyllum</taxon>
    </lineage>
</organism>
<feature type="compositionally biased region" description="Low complexity" evidence="1">
    <location>
        <begin position="528"/>
        <end position="544"/>
    </location>
</feature>
<feature type="domain" description="BRCT" evidence="3">
    <location>
        <begin position="264"/>
        <end position="318"/>
    </location>
</feature>
<proteinExistence type="predicted"/>
<keyword evidence="2" id="KW-0472">Membrane</keyword>
<sequence length="749" mass="83426">MPPTDIISGDDFRQIFSDALTSFSPLATLVGADSARAFAHEVTNKKQTVFATLAPIGALGMMATVCKASDLPGVKDLLGAGDTDILDAAADVGCYVLYGLVPRMSKRGGITCKGREVNRGVAACALVTLDWNLGEKKIDFEPMRAFLREFSAATVTGRIEWECDNLNDLLAKLKDVRDRISQSLEKGPFDSDSHMAVYEELENVQGGRGYVELHWPSPSLPLETRPYILYISIGGFLLIFLVIAVFTASPLLDWQSPQASALLFGGQLVLGLAQTLTHVIIKRLRTVKSVKIPAAGVVPDWQLVDSTWFINSLARRSLGPSRRGDHFQLGQHYRFSRLLITRWEALLTLFLLIIGFLAFYIGAKSSDVRTVIIFIFLYVIANGSKGYIIHLANVCYYTPLNNFGWHIMTPPQDEKSQQGPWWRFWKRSSARSDNRSAASDGEHSGSPQEEEALVDVPPPELSEKGMGPAIPLPELKTDGISTHDREVTAPPTTPGSIHHQPFWDMPKDALNPMLIPLPPSHDGTPTPSQRASVVSSMQSRASSSRTRHRAGTRSSRHTSYTSLRSVGDRMYGATLHVDTSNRTYGARPTSPVFAEPIPGIAFDVEYRLYAKVAVRNMEAIGMFYFSRTEEWAMAAHVIHTVVRRYLGDMGWQHPVGKEPVCEMDFEVMRSAEERQPKVVHALLLILVDALRHEDLFWYTGQEICAIIMECFTDARHIPSEHPMATETWVICEWVYIVCGIALRTEPQRR</sequence>
<dbReference type="HOGENOM" id="CLU_371369_0_0_1"/>
<feature type="transmembrane region" description="Helical" evidence="2">
    <location>
        <begin position="368"/>
        <end position="388"/>
    </location>
</feature>
<dbReference type="PROSITE" id="PS50172">
    <property type="entry name" value="BRCT"/>
    <property type="match status" value="1"/>
</dbReference>
<gene>
    <name evidence="4" type="ORF">SCHCODRAFT_49654</name>
</gene>
<evidence type="ECO:0000313" key="5">
    <source>
        <dbReference type="Proteomes" id="UP000007431"/>
    </source>
</evidence>
<feature type="transmembrane region" description="Helical" evidence="2">
    <location>
        <begin position="343"/>
        <end position="362"/>
    </location>
</feature>
<dbReference type="Proteomes" id="UP000007431">
    <property type="component" value="Unassembled WGS sequence"/>
</dbReference>
<reference evidence="4 5" key="1">
    <citation type="journal article" date="2010" name="Nat. Biotechnol.">
        <title>Genome sequence of the model mushroom Schizophyllum commune.</title>
        <authorList>
            <person name="Ohm R.A."/>
            <person name="de Jong J.F."/>
            <person name="Lugones L.G."/>
            <person name="Aerts A."/>
            <person name="Kothe E."/>
            <person name="Stajich J.E."/>
            <person name="de Vries R.P."/>
            <person name="Record E."/>
            <person name="Levasseur A."/>
            <person name="Baker S.E."/>
            <person name="Bartholomew K.A."/>
            <person name="Coutinho P.M."/>
            <person name="Erdmann S."/>
            <person name="Fowler T.J."/>
            <person name="Gathman A.C."/>
            <person name="Lombard V."/>
            <person name="Henrissat B."/>
            <person name="Knabe N."/>
            <person name="Kuees U."/>
            <person name="Lilly W.W."/>
            <person name="Lindquist E."/>
            <person name="Lucas S."/>
            <person name="Magnuson J.K."/>
            <person name="Piumi F."/>
            <person name="Raudaskoski M."/>
            <person name="Salamov A."/>
            <person name="Schmutz J."/>
            <person name="Schwarze F.W.M.R."/>
            <person name="vanKuyk P.A."/>
            <person name="Horton J.S."/>
            <person name="Grigoriev I.V."/>
            <person name="Woesten H.A.B."/>
        </authorList>
    </citation>
    <scope>NUCLEOTIDE SEQUENCE [LARGE SCALE GENOMIC DNA]</scope>
    <source>
        <strain evidence="5">H4-8 / FGSC 9210</strain>
    </source>
</reference>
<feature type="region of interest" description="Disordered" evidence="1">
    <location>
        <begin position="432"/>
        <end position="499"/>
    </location>
</feature>
<dbReference type="VEuPathDB" id="FungiDB:SCHCODRAFT_02662933"/>
<feature type="transmembrane region" description="Helical" evidence="2">
    <location>
        <begin position="261"/>
        <end position="281"/>
    </location>
</feature>
<dbReference type="EMBL" id="GL377302">
    <property type="protein sequence ID" value="EFJ03846.1"/>
    <property type="molecule type" value="Genomic_DNA"/>
</dbReference>